<proteinExistence type="predicted"/>
<evidence type="ECO:0000313" key="2">
    <source>
        <dbReference type="EMBL" id="AGA65558.1"/>
    </source>
</evidence>
<dbReference type="Proteomes" id="UP000010793">
    <property type="component" value="Chromosome"/>
</dbReference>
<feature type="chain" id="PRO_5017325451" description="Serpentine_recp domain containing protein" evidence="1">
    <location>
        <begin position="20"/>
        <end position="246"/>
    </location>
</feature>
<organism evidence="2 3">
    <name type="scientific">Brachyspira pilosicoli P43/6/78</name>
    <dbReference type="NCBI Taxonomy" id="1042417"/>
    <lineage>
        <taxon>Bacteria</taxon>
        <taxon>Pseudomonadati</taxon>
        <taxon>Spirochaetota</taxon>
        <taxon>Spirochaetia</taxon>
        <taxon>Brachyspirales</taxon>
        <taxon>Brachyspiraceae</taxon>
        <taxon>Brachyspira</taxon>
    </lineage>
</organism>
<dbReference type="RefSeq" id="WP_014933401.1">
    <property type="nucleotide sequence ID" value="NC_019908.1"/>
</dbReference>
<feature type="signal peptide" evidence="1">
    <location>
        <begin position="1"/>
        <end position="19"/>
    </location>
</feature>
<name>A0A3B6VID4_BRAPL</name>
<protein>
    <recommendedName>
        <fullName evidence="4">Serpentine_recp domain containing protein</fullName>
    </recommendedName>
</protein>
<accession>A0A3B6VID4</accession>
<evidence type="ECO:0000256" key="1">
    <source>
        <dbReference type="SAM" id="SignalP"/>
    </source>
</evidence>
<reference evidence="2 3" key="1">
    <citation type="journal article" date="2013" name="Genome Announc.">
        <title>Complete Genome Sequence of the Porcine Strain Brachyspira pilosicoli P43/6/78(T.).</title>
        <authorList>
            <person name="Lin C."/>
            <person name="den Bakker H.C."/>
            <person name="Suzuki H."/>
            <person name="Lefebure T."/>
            <person name="Ponnala L."/>
            <person name="Sun Q."/>
            <person name="Stanhope M.J."/>
            <person name="Wiedmann M."/>
            <person name="Duhamel G.E."/>
        </authorList>
    </citation>
    <scope>NUCLEOTIDE SEQUENCE [LARGE SCALE GENOMIC DNA]</scope>
    <source>
        <strain evidence="2 3">P43/6/78</strain>
    </source>
</reference>
<dbReference type="KEGG" id="bpip:BPP43_01010"/>
<evidence type="ECO:0000313" key="3">
    <source>
        <dbReference type="Proteomes" id="UP000010793"/>
    </source>
</evidence>
<gene>
    <name evidence="2" type="ORF">BPP43_01010</name>
</gene>
<dbReference type="AlphaFoldDB" id="A0A3B6VID4"/>
<keyword evidence="1" id="KW-0732">Signal</keyword>
<dbReference type="EMBL" id="CP002873">
    <property type="protein sequence ID" value="AGA65558.1"/>
    <property type="molecule type" value="Genomic_DNA"/>
</dbReference>
<evidence type="ECO:0008006" key="4">
    <source>
        <dbReference type="Google" id="ProtNLM"/>
    </source>
</evidence>
<sequence>MKKIIILSFLFIFAKLSFAESGWQLGATIPIGASFSFYNVYFSKDAPQSYKDTYRKNSGTVGFDAGISFQAGYLVTDEEKGISLLVDIGYSHDSFGLKSSYKDETTQKDVNVREYYTFENMQIGILPKFHYSNFAIGLGIGVKVPLYLTHSAEFFNDNTSTKTFSYYDVGKIDDVMKNMVMTYIKLTFDYSFNIQDNVALLVGAYIGTDFGIDLRGAEKVLVESRNLASLDIGAQIGMKFGTTIGN</sequence>
<keyword evidence="3" id="KW-1185">Reference proteome</keyword>